<dbReference type="InterPro" id="IPR011013">
    <property type="entry name" value="Gal_mutarotase_sf_dom"/>
</dbReference>
<dbReference type="CDD" id="cd09024">
    <property type="entry name" value="Aldose_epim_lacX"/>
    <property type="match status" value="1"/>
</dbReference>
<gene>
    <name evidence="1" type="ORF">NVS32_01300</name>
</gene>
<name>A0ABT1Z5X9_9ACTN</name>
<reference evidence="1 2" key="1">
    <citation type="submission" date="2022-08" db="EMBL/GenBank/DDBJ databases">
        <title>Tractidigestivibacter montrealensis type strain KD21.</title>
        <authorList>
            <person name="Diop K."/>
            <person name="Richard C."/>
            <person name="Routy B."/>
        </authorList>
    </citation>
    <scope>NUCLEOTIDE SEQUENCE [LARGE SCALE GENOMIC DNA]</scope>
    <source>
        <strain evidence="1 2">KD21</strain>
    </source>
</reference>
<keyword evidence="2" id="KW-1185">Reference proteome</keyword>
<dbReference type="RefSeq" id="WP_118078539.1">
    <property type="nucleotide sequence ID" value="NZ_JANSKA010000001.1"/>
</dbReference>
<organism evidence="1 2">
    <name type="scientific">Tractidigestivibacter montrealensis</name>
    <dbReference type="NCBI Taxonomy" id="2972466"/>
    <lineage>
        <taxon>Bacteria</taxon>
        <taxon>Bacillati</taxon>
        <taxon>Actinomycetota</taxon>
        <taxon>Coriobacteriia</taxon>
        <taxon>Coriobacteriales</taxon>
        <taxon>Atopobiaceae</taxon>
        <taxon>Tractidigestivibacter</taxon>
    </lineage>
</organism>
<evidence type="ECO:0000313" key="1">
    <source>
        <dbReference type="EMBL" id="MCR9035597.1"/>
    </source>
</evidence>
<comment type="caution">
    <text evidence="1">The sequence shown here is derived from an EMBL/GenBank/DDBJ whole genome shotgun (WGS) entry which is preliminary data.</text>
</comment>
<dbReference type="SUPFAM" id="SSF74650">
    <property type="entry name" value="Galactose mutarotase-like"/>
    <property type="match status" value="1"/>
</dbReference>
<dbReference type="InterPro" id="IPR014718">
    <property type="entry name" value="GH-type_carb-bd"/>
</dbReference>
<protein>
    <submittedName>
        <fullName evidence="1">Aldose 1-epimerase family protein</fullName>
    </submittedName>
</protein>
<accession>A0ABT1Z5X9</accession>
<proteinExistence type="predicted"/>
<dbReference type="PANTHER" id="PTHR11122:SF13">
    <property type="entry name" value="GLUCOSE-6-PHOSPHATE 1-EPIMERASE"/>
    <property type="match status" value="1"/>
</dbReference>
<dbReference type="Gene3D" id="2.70.98.10">
    <property type="match status" value="1"/>
</dbReference>
<evidence type="ECO:0000313" key="2">
    <source>
        <dbReference type="Proteomes" id="UP001204320"/>
    </source>
</evidence>
<dbReference type="PANTHER" id="PTHR11122">
    <property type="entry name" value="APOSPORY-ASSOCIATED PROTEIN C-RELATED"/>
    <property type="match status" value="1"/>
</dbReference>
<dbReference type="InterPro" id="IPR008183">
    <property type="entry name" value="Aldose_1/G6P_1-epimerase"/>
</dbReference>
<sequence length="291" mass="32734">MECTISSDQMSVVLTSLGGTLTSVKDSSGLEYLWQPDPDVWSGQAPIVFPICGGLRNDKAMTKEGYLIRLKRHGFARKMQFELVDSWEDSATFVLRSDESTLAQYPFEFELAAEYQVHARTLDVTYRVTNADEKPMPFFIGGHPAFRCPLRDGDAYDDYTIEFERNETDVCTPVPSTGLIDVAHRNVAPQEGKVLHLSHRLFDFAETIYDCLASRRVTFSHGGKAPGLQISFPQMPYLIVWSKPNADFVAIEPWSGLSTCSDEDDIFEHKRGCLVCRPGETIERGFSIELL</sequence>
<dbReference type="Proteomes" id="UP001204320">
    <property type="component" value="Unassembled WGS sequence"/>
</dbReference>
<dbReference type="EMBL" id="JANSKA010000001">
    <property type="protein sequence ID" value="MCR9035597.1"/>
    <property type="molecule type" value="Genomic_DNA"/>
</dbReference>
<dbReference type="InterPro" id="IPR037481">
    <property type="entry name" value="LacX"/>
</dbReference>
<dbReference type="Pfam" id="PF01263">
    <property type="entry name" value="Aldose_epim"/>
    <property type="match status" value="1"/>
</dbReference>